<reference evidence="2" key="3">
    <citation type="submission" date="2019-04" db="EMBL/GenBank/DDBJ databases">
        <authorList>
            <person name="Howe K."/>
            <person name="Paulini M."/>
            <person name="Williams G."/>
        </authorList>
    </citation>
    <scope>NUCLEOTIDE SEQUENCE [LARGE SCALE GENOMIC DNA]</scope>
    <source>
        <strain evidence="2">FR3</strain>
    </source>
</reference>
<organism evidence="1">
    <name type="scientific">Brugia malayi</name>
    <name type="common">Filarial nematode worm</name>
    <dbReference type="NCBI Taxonomy" id="6279"/>
    <lineage>
        <taxon>Eukaryota</taxon>
        <taxon>Metazoa</taxon>
        <taxon>Ecdysozoa</taxon>
        <taxon>Nematoda</taxon>
        <taxon>Chromadorea</taxon>
        <taxon>Rhabditida</taxon>
        <taxon>Spirurina</taxon>
        <taxon>Spiruromorpha</taxon>
        <taxon>Filarioidea</taxon>
        <taxon>Onchocercidae</taxon>
        <taxon>Brugia</taxon>
    </lineage>
</organism>
<reference evidence="4" key="4">
    <citation type="submission" date="2019-12" db="UniProtKB">
        <authorList>
            <consortium name="WormBaseParasite"/>
        </authorList>
    </citation>
    <scope>IDENTIFICATION</scope>
</reference>
<evidence type="ECO:0000313" key="1">
    <source>
        <dbReference type="EMBL" id="CDP96047.1"/>
    </source>
</evidence>
<proteinExistence type="predicted"/>
<dbReference type="KEGG" id="bmy:BM_BM13265"/>
<dbReference type="RefSeq" id="XP_042931239.1">
    <property type="nucleotide sequence ID" value="XM_043075305.1"/>
</dbReference>
<dbReference type="WBParaSite" id="Bm13265.1">
    <property type="protein sequence ID" value="Bm13265.1"/>
    <property type="gene ID" value="WBGene00233526"/>
</dbReference>
<protein>
    <submittedName>
        <fullName evidence="1 4">Bm13265</fullName>
    </submittedName>
</protein>
<accession>A0A0J9XUF6</accession>
<dbReference type="GeneID" id="66057805"/>
<reference evidence="1" key="2">
    <citation type="submission" date="2012-12" db="EMBL/GenBank/DDBJ databases">
        <authorList>
            <person name="Gao Y.W."/>
            <person name="Fan S.T."/>
            <person name="Sun H.T."/>
            <person name="Wang Z."/>
            <person name="Gao X.L."/>
            <person name="Li Y.G."/>
            <person name="Wang T.C."/>
            <person name="Zhang K."/>
            <person name="Xu W.W."/>
            <person name="Yu Z.J."/>
            <person name="Xia X.Z."/>
        </authorList>
    </citation>
    <scope>NUCLEOTIDE SEQUENCE</scope>
    <source>
        <strain evidence="1">FR3</strain>
    </source>
</reference>
<reference evidence="1 3" key="1">
    <citation type="journal article" date="2007" name="Science">
        <title>Draft genome of the filarial nematode parasite Brugia malayi.</title>
        <authorList>
            <person name="Ghedin E."/>
            <person name="Wang S."/>
            <person name="Spiro D."/>
            <person name="Caler E."/>
            <person name="Zhao Q."/>
            <person name="Crabtree J."/>
            <person name="Allen J.E."/>
            <person name="Delcher A.L."/>
            <person name="Guiliano D.B."/>
            <person name="Miranda-Saavedra D."/>
            <person name="Angiuoli S.V."/>
            <person name="Creasy T."/>
            <person name="Amedeo P."/>
            <person name="Haas B."/>
            <person name="El-Sayed N.M."/>
            <person name="Wortman J.R."/>
            <person name="Feldblyum T."/>
            <person name="Tallon L."/>
            <person name="Schatz M."/>
            <person name="Shumway M."/>
            <person name="Koo H."/>
            <person name="Salzberg S.L."/>
            <person name="Schobel S."/>
            <person name="Pertea M."/>
            <person name="Pop M."/>
            <person name="White O."/>
            <person name="Barton G.J."/>
            <person name="Carlow C.K."/>
            <person name="Crawford M.J."/>
            <person name="Daub J."/>
            <person name="Dimmic M.W."/>
            <person name="Estes C.F."/>
            <person name="Foster J.M."/>
            <person name="Ganatra M."/>
            <person name="Gregory W.F."/>
            <person name="Johnson N.M."/>
            <person name="Jin J."/>
            <person name="Komuniecki R."/>
            <person name="Korf I."/>
            <person name="Kumar S."/>
            <person name="Laney S."/>
            <person name="Li B.W."/>
            <person name="Li W."/>
            <person name="Lindblom T.H."/>
            <person name="Lustigman S."/>
            <person name="Ma D."/>
            <person name="Maina C.V."/>
            <person name="Martin D.M."/>
            <person name="McCarter J.P."/>
            <person name="McReynolds L."/>
            <person name="Mitreva M."/>
            <person name="Nutman T.B."/>
            <person name="Parkinson J."/>
            <person name="Peregrin-Alvarez J.M."/>
            <person name="Poole C."/>
            <person name="Ren Q."/>
            <person name="Saunders L."/>
            <person name="Sluder A.E."/>
            <person name="Smith K."/>
            <person name="Stanke M."/>
            <person name="Unnasch T.R."/>
            <person name="Ware J."/>
            <person name="Wei A.D."/>
            <person name="Weil G."/>
            <person name="Williams D.J."/>
            <person name="Zhang Y."/>
            <person name="Williams S.A."/>
            <person name="Fraser-Liggett C."/>
            <person name="Slatko B."/>
            <person name="Blaxter M.L."/>
            <person name="Scott A.L."/>
        </authorList>
    </citation>
    <scope>NUCLEOTIDE SEQUENCE</scope>
    <source>
        <strain evidence="1 3">FR3</strain>
    </source>
</reference>
<dbReference type="Proteomes" id="UP000006672">
    <property type="component" value="Unassembled WGS sequence"/>
</dbReference>
<evidence type="ECO:0000313" key="4">
    <source>
        <dbReference type="WBParaSite" id="Bm13265.1"/>
    </source>
</evidence>
<gene>
    <name evidence="1 4 5" type="ORF">Bm13265</name>
    <name evidence="2" type="ORF">BM_BM13265</name>
    <name evidence="1" type="ORF">BM_Bm13265</name>
</gene>
<name>A0A0J9XUF6_BRUMA</name>
<dbReference type="EMBL" id="LN856957">
    <property type="protein sequence ID" value="CDP96047.1"/>
    <property type="molecule type" value="Genomic_DNA"/>
</dbReference>
<evidence type="ECO:0000313" key="5">
    <source>
        <dbReference type="WormBase" id="Bm13265"/>
    </source>
</evidence>
<dbReference type="WormBase" id="Bm13265">
    <property type="protein sequence ID" value="BM23360"/>
    <property type="gene ID" value="WBGene00233526"/>
</dbReference>
<sequence length="55" mass="6914">MGKEKQNFTLYAKKRFIKTLLEYQLKNTHKRHYLRRMALYKYKNTPCFLEKLCFH</sequence>
<dbReference type="AlphaFoldDB" id="A0A0J9XUF6"/>
<accession>A0A4E9F1H8</accession>
<keyword evidence="3" id="KW-1185">Reference proteome</keyword>
<evidence type="ECO:0000313" key="3">
    <source>
        <dbReference type="Proteomes" id="UP000006672"/>
    </source>
</evidence>
<dbReference type="EMBL" id="CAAKNF010000196">
    <property type="protein sequence ID" value="VIO88998.1"/>
    <property type="molecule type" value="Genomic_DNA"/>
</dbReference>
<dbReference type="CTD" id="66057805"/>
<evidence type="ECO:0000313" key="2">
    <source>
        <dbReference type="EMBL" id="VIO88998.1"/>
    </source>
</evidence>